<dbReference type="PANTHER" id="PTHR34135">
    <property type="entry name" value="LYSOZYME"/>
    <property type="match status" value="1"/>
</dbReference>
<dbReference type="SMART" id="SM00641">
    <property type="entry name" value="Glyco_25"/>
    <property type="match status" value="1"/>
</dbReference>
<keyword evidence="7" id="KW-1185">Reference proteome</keyword>
<keyword evidence="5" id="KW-1133">Transmembrane helix</keyword>
<dbReference type="GO" id="GO:0016998">
    <property type="term" value="P:cell wall macromolecule catabolic process"/>
    <property type="evidence" value="ECO:0007669"/>
    <property type="project" value="InterPro"/>
</dbReference>
<dbReference type="GO" id="GO:0003796">
    <property type="term" value="F:lysozyme activity"/>
    <property type="evidence" value="ECO:0007669"/>
    <property type="project" value="UniProtKB-EC"/>
</dbReference>
<accession>A0A4R7PDI7</accession>
<evidence type="ECO:0000313" key="7">
    <source>
        <dbReference type="Proteomes" id="UP000295341"/>
    </source>
</evidence>
<proteinExistence type="inferred from homology"/>
<dbReference type="EC" id="3.2.1.17" evidence="4"/>
<dbReference type="AlphaFoldDB" id="A0A4R7PDI7"/>
<dbReference type="OrthoDB" id="6073230at2"/>
<keyword evidence="2 4" id="KW-0378">Hydrolase</keyword>
<gene>
    <name evidence="6" type="ORF">DFR24_1536</name>
</gene>
<evidence type="ECO:0000256" key="3">
    <source>
        <dbReference type="ARBA" id="ARBA00023295"/>
    </source>
</evidence>
<comment type="caution">
    <text evidence="6">The sequence shown here is derived from an EMBL/GenBank/DDBJ whole genome shotgun (WGS) entry which is preliminary data.</text>
</comment>
<dbReference type="PROSITE" id="PS00953">
    <property type="entry name" value="GLYCOSYL_HYDROL_F25_1"/>
    <property type="match status" value="1"/>
</dbReference>
<evidence type="ECO:0000256" key="1">
    <source>
        <dbReference type="ARBA" id="ARBA00010646"/>
    </source>
</evidence>
<dbReference type="RefSeq" id="WP_133880671.1">
    <property type="nucleotide sequence ID" value="NZ_MWIN01000030.1"/>
</dbReference>
<dbReference type="PROSITE" id="PS51904">
    <property type="entry name" value="GLYCOSYL_HYDROL_F25_2"/>
    <property type="match status" value="1"/>
</dbReference>
<sequence length="256" mass="28446">MEQERLARRAAVAIGMSLALIAGIGVGTLYLGLTRFNHPALSQFPVQGIDVSHHQGEIDWARMAQRPRLRFAYIKASEGATLRDPRFIANWSGASRAGVVPGAYHFFTLCRSGVKQAENFVGAMAQVRGPMLPPAVNLEFGGNCSKRPTQDVFRAELLAFSVVVESALRCRPIFYVTPEFHGAYVAGRLDGPAIWLRNIYRMSEGRGEDWLFWQFANRGRMKGVTGFVDLDVFHGNTADFERLQCDRHTPSSGRSI</sequence>
<dbReference type="EMBL" id="SOBT01000008">
    <property type="protein sequence ID" value="TDU32147.1"/>
    <property type="molecule type" value="Genomic_DNA"/>
</dbReference>
<keyword evidence="5" id="KW-0472">Membrane</keyword>
<dbReference type="PANTHER" id="PTHR34135:SF2">
    <property type="entry name" value="LYSOZYME"/>
    <property type="match status" value="1"/>
</dbReference>
<feature type="transmembrane region" description="Helical" evidence="5">
    <location>
        <begin position="12"/>
        <end position="33"/>
    </location>
</feature>
<dbReference type="GO" id="GO:0009253">
    <property type="term" value="P:peptidoglycan catabolic process"/>
    <property type="evidence" value="ECO:0007669"/>
    <property type="project" value="InterPro"/>
</dbReference>
<evidence type="ECO:0000313" key="6">
    <source>
        <dbReference type="EMBL" id="TDU32147.1"/>
    </source>
</evidence>
<reference evidence="6 7" key="1">
    <citation type="submission" date="2019-03" db="EMBL/GenBank/DDBJ databases">
        <title>Genomic Encyclopedia of Type Strains, Phase IV (KMG-IV): sequencing the most valuable type-strain genomes for metagenomic binning, comparative biology and taxonomic classification.</title>
        <authorList>
            <person name="Goeker M."/>
        </authorList>
    </citation>
    <scope>NUCLEOTIDE SEQUENCE [LARGE SCALE GENOMIC DNA]</scope>
    <source>
        <strain evidence="6 7">DSM 26377</strain>
    </source>
</reference>
<dbReference type="InterPro" id="IPR017853">
    <property type="entry name" value="GH"/>
</dbReference>
<dbReference type="InterPro" id="IPR002053">
    <property type="entry name" value="Glyco_hydro_25"/>
</dbReference>
<comment type="similarity">
    <text evidence="1 4">Belongs to the glycosyl hydrolase 25 family.</text>
</comment>
<dbReference type="Gene3D" id="3.20.20.80">
    <property type="entry name" value="Glycosidases"/>
    <property type="match status" value="1"/>
</dbReference>
<comment type="catalytic activity">
    <reaction evidence="4">
        <text>Hydrolysis of (1-&gt;4)-beta-linkages between N-acetylmuramic acid and N-acetyl-D-glucosamine residues in a peptidoglycan and between N-acetyl-D-glucosamine residues in chitodextrins.</text>
        <dbReference type="EC" id="3.2.1.17"/>
    </reaction>
</comment>
<dbReference type="InterPro" id="IPR008270">
    <property type="entry name" value="Glyco_hydro_25_AS"/>
</dbReference>
<protein>
    <recommendedName>
        <fullName evidence="4">Lysozyme</fullName>
        <ecNumber evidence="4">3.2.1.17</ecNumber>
    </recommendedName>
</protein>
<evidence type="ECO:0000256" key="2">
    <source>
        <dbReference type="ARBA" id="ARBA00022801"/>
    </source>
</evidence>
<dbReference type="SUPFAM" id="SSF51445">
    <property type="entry name" value="(Trans)glycosidases"/>
    <property type="match status" value="1"/>
</dbReference>
<dbReference type="Proteomes" id="UP000295341">
    <property type="component" value="Unassembled WGS sequence"/>
</dbReference>
<dbReference type="Pfam" id="PF01183">
    <property type="entry name" value="Glyco_hydro_25"/>
    <property type="match status" value="1"/>
</dbReference>
<keyword evidence="5" id="KW-0812">Transmembrane</keyword>
<evidence type="ECO:0000256" key="5">
    <source>
        <dbReference type="SAM" id="Phobius"/>
    </source>
</evidence>
<dbReference type="InterPro" id="IPR018077">
    <property type="entry name" value="Glyco_hydro_fam25_subgr"/>
</dbReference>
<organism evidence="6 7">
    <name type="scientific">Panacagrimonas perspica</name>
    <dbReference type="NCBI Taxonomy" id="381431"/>
    <lineage>
        <taxon>Bacteria</taxon>
        <taxon>Pseudomonadati</taxon>
        <taxon>Pseudomonadota</taxon>
        <taxon>Gammaproteobacteria</taxon>
        <taxon>Nevskiales</taxon>
        <taxon>Nevskiaceae</taxon>
        <taxon>Panacagrimonas</taxon>
    </lineage>
</organism>
<evidence type="ECO:0000256" key="4">
    <source>
        <dbReference type="RuleBase" id="RU361176"/>
    </source>
</evidence>
<keyword evidence="3 4" id="KW-0326">Glycosidase</keyword>
<dbReference type="GO" id="GO:0016052">
    <property type="term" value="P:carbohydrate catabolic process"/>
    <property type="evidence" value="ECO:0007669"/>
    <property type="project" value="TreeGrafter"/>
</dbReference>
<name>A0A4R7PDI7_9GAMM</name>